<dbReference type="FunFam" id="1.10.630.10:FF:000047">
    <property type="entry name" value="Cytochrome P450 monooxygenase"/>
    <property type="match status" value="1"/>
</dbReference>
<dbReference type="Gene3D" id="1.10.630.10">
    <property type="entry name" value="Cytochrome P450"/>
    <property type="match status" value="1"/>
</dbReference>
<proteinExistence type="inferred from homology"/>
<evidence type="ECO:0000256" key="6">
    <source>
        <dbReference type="ARBA" id="ARBA00023004"/>
    </source>
</evidence>
<evidence type="ECO:0000256" key="7">
    <source>
        <dbReference type="ARBA" id="ARBA00023033"/>
    </source>
</evidence>
<dbReference type="InterPro" id="IPR021917">
    <property type="entry name" value="Unchr_Zn-peptidase-like"/>
</dbReference>
<comment type="cofactor">
    <cofactor evidence="1 8">
        <name>heme</name>
        <dbReference type="ChEBI" id="CHEBI:30413"/>
    </cofactor>
</comment>
<evidence type="ECO:0000313" key="9">
    <source>
        <dbReference type="EMBL" id="RYP06150.1"/>
    </source>
</evidence>
<sequence length="744" mass="83492">MAPLNIGGPVNLAVVAGALVLLSVVARAFYNIFLHPLRSFPGPLLWRVSTIPRIYWLLKGRLPHKVAELHAEYGPVLRIMPDELSFSSADAWDDIYGHRKHGAGEFPKDERFYSLGQAHNIVFSTREDHAALRRALSHGFSERSMREQEPIIGAYVDLLIQRLRENSKPAAPSSSGSGQGEVAPATLPVNMREWLNWTTFDVIGDLGFGSAFGCLEKSDYHPWVHLIAHNLIANSVMQALRYLGLMSVVRYYVNRGSQGEQLELVRAKLRQRMELGVERPDLIEGLIRKKDDLHLSFENLAMNANVLIIAGSETTATLLSSVVFFLTSHPDKLARVAKEVRTTFNSEEEIGLNSVSRLSYMLASLNEALRLYPPVATGLPRQVPKGGAYVAGHFIPEKTAVAVWQWVINYEPKYWTEPTKFAPERFLGDPLYEGDRLDAMQPFSTGPRNCIGKNLAYAEMRLILAKIVWNFDMVLEDDSRAWLKDQKSYILWDKPPLNVRLTPVLESGQDKVDFQLHHNGHTCTSTTRILKTREKTVAQLRDAEVAQQNDGGDKRYGLQRYFEHALVEHGHPFVRASLPVIAGLILDSHYSVEKAELEDAEITAKFGTTLFHLALQALHERLDHSKLWGVEALGMNGMAGKVENLWVLLADQDLVKVAGVGATVDGAVVYYSDGRKCNCGVAHQTHYGGCQSQEKMLSEDETLEITRVSTNTHRWSAPLKACQRLYQQDRQHMEASEDERIVGF</sequence>
<dbReference type="InterPro" id="IPR050121">
    <property type="entry name" value="Cytochrome_P450_monoxygenase"/>
</dbReference>
<gene>
    <name evidence="9" type="ORF">DL764_003326</name>
</gene>
<dbReference type="Pfam" id="PF00067">
    <property type="entry name" value="p450"/>
    <property type="match status" value="1"/>
</dbReference>
<dbReference type="OrthoDB" id="1470350at2759"/>
<organism evidence="9 10">
    <name type="scientific">Monosporascus ibericus</name>
    <dbReference type="NCBI Taxonomy" id="155417"/>
    <lineage>
        <taxon>Eukaryota</taxon>
        <taxon>Fungi</taxon>
        <taxon>Dikarya</taxon>
        <taxon>Ascomycota</taxon>
        <taxon>Pezizomycotina</taxon>
        <taxon>Sordariomycetes</taxon>
        <taxon>Xylariomycetidae</taxon>
        <taxon>Xylariales</taxon>
        <taxon>Xylariales incertae sedis</taxon>
        <taxon>Monosporascus</taxon>
    </lineage>
</organism>
<dbReference type="Pfam" id="PF12044">
    <property type="entry name" value="Metallopep"/>
    <property type="match status" value="1"/>
</dbReference>
<dbReference type="PANTHER" id="PTHR24305">
    <property type="entry name" value="CYTOCHROME P450"/>
    <property type="match status" value="1"/>
</dbReference>
<dbReference type="PRINTS" id="PR00385">
    <property type="entry name" value="P450"/>
</dbReference>
<protein>
    <submittedName>
        <fullName evidence="9">Uncharacterized protein</fullName>
    </submittedName>
</protein>
<evidence type="ECO:0000256" key="8">
    <source>
        <dbReference type="PIRSR" id="PIRSR602401-1"/>
    </source>
</evidence>
<evidence type="ECO:0000256" key="1">
    <source>
        <dbReference type="ARBA" id="ARBA00001971"/>
    </source>
</evidence>
<dbReference type="GO" id="GO:0009403">
    <property type="term" value="P:toxin biosynthetic process"/>
    <property type="evidence" value="ECO:0007669"/>
    <property type="project" value="UniProtKB-ARBA"/>
</dbReference>
<dbReference type="PROSITE" id="PS00086">
    <property type="entry name" value="CYTOCHROME_P450"/>
    <property type="match status" value="1"/>
</dbReference>
<dbReference type="InterPro" id="IPR017972">
    <property type="entry name" value="Cyt_P450_CS"/>
</dbReference>
<keyword evidence="3 8" id="KW-0349">Heme</keyword>
<keyword evidence="10" id="KW-1185">Reference proteome</keyword>
<evidence type="ECO:0000256" key="3">
    <source>
        <dbReference type="ARBA" id="ARBA00022617"/>
    </source>
</evidence>
<dbReference type="EMBL" id="QJNU01000141">
    <property type="protein sequence ID" value="RYP06150.1"/>
    <property type="molecule type" value="Genomic_DNA"/>
</dbReference>
<accession>A0A4Q4TKX0</accession>
<evidence type="ECO:0000256" key="4">
    <source>
        <dbReference type="ARBA" id="ARBA00022723"/>
    </source>
</evidence>
<dbReference type="STRING" id="155417.A0A4Q4TKX0"/>
<keyword evidence="4 8" id="KW-0479">Metal-binding</keyword>
<dbReference type="SUPFAM" id="SSF48264">
    <property type="entry name" value="Cytochrome P450"/>
    <property type="match status" value="1"/>
</dbReference>
<keyword evidence="7" id="KW-0503">Monooxygenase</keyword>
<comment type="similarity">
    <text evidence="2">Belongs to the cytochrome P450 family.</text>
</comment>
<keyword evidence="5" id="KW-0560">Oxidoreductase</keyword>
<keyword evidence="6 8" id="KW-0408">Iron</keyword>
<dbReference type="InterPro" id="IPR001128">
    <property type="entry name" value="Cyt_P450"/>
</dbReference>
<dbReference type="GO" id="GO:0020037">
    <property type="term" value="F:heme binding"/>
    <property type="evidence" value="ECO:0007669"/>
    <property type="project" value="InterPro"/>
</dbReference>
<feature type="binding site" description="axial binding residue" evidence="8">
    <location>
        <position position="450"/>
    </location>
    <ligand>
        <name>heme</name>
        <dbReference type="ChEBI" id="CHEBI:30413"/>
    </ligand>
    <ligandPart>
        <name>Fe</name>
        <dbReference type="ChEBI" id="CHEBI:18248"/>
    </ligandPart>
</feature>
<dbReference type="CDD" id="cd11058">
    <property type="entry name" value="CYP60B-like"/>
    <property type="match status" value="1"/>
</dbReference>
<evidence type="ECO:0000313" key="10">
    <source>
        <dbReference type="Proteomes" id="UP000293360"/>
    </source>
</evidence>
<dbReference type="PRINTS" id="PR00463">
    <property type="entry name" value="EP450I"/>
</dbReference>
<evidence type="ECO:0000256" key="2">
    <source>
        <dbReference type="ARBA" id="ARBA00010617"/>
    </source>
</evidence>
<dbReference type="Proteomes" id="UP000293360">
    <property type="component" value="Unassembled WGS sequence"/>
</dbReference>
<dbReference type="GO" id="GO:0004497">
    <property type="term" value="F:monooxygenase activity"/>
    <property type="evidence" value="ECO:0007669"/>
    <property type="project" value="UniProtKB-KW"/>
</dbReference>
<dbReference type="InterPro" id="IPR036396">
    <property type="entry name" value="Cyt_P450_sf"/>
</dbReference>
<dbReference type="PANTHER" id="PTHR24305:SF230">
    <property type="entry name" value="P450, PUTATIVE (EUROFUNG)-RELATED"/>
    <property type="match status" value="1"/>
</dbReference>
<reference evidence="9 10" key="1">
    <citation type="submission" date="2018-06" db="EMBL/GenBank/DDBJ databases">
        <title>Complete Genomes of Monosporascus.</title>
        <authorList>
            <person name="Robinson A.J."/>
            <person name="Natvig D.O."/>
        </authorList>
    </citation>
    <scope>NUCLEOTIDE SEQUENCE [LARGE SCALE GENOMIC DNA]</scope>
    <source>
        <strain evidence="9 10">CBS 110550</strain>
    </source>
</reference>
<dbReference type="AlphaFoldDB" id="A0A4Q4TKX0"/>
<name>A0A4Q4TKX0_9PEZI</name>
<dbReference type="GO" id="GO:0005506">
    <property type="term" value="F:iron ion binding"/>
    <property type="evidence" value="ECO:0007669"/>
    <property type="project" value="InterPro"/>
</dbReference>
<comment type="caution">
    <text evidence="9">The sequence shown here is derived from an EMBL/GenBank/DDBJ whole genome shotgun (WGS) entry which is preliminary data.</text>
</comment>
<dbReference type="GO" id="GO:0016705">
    <property type="term" value="F:oxidoreductase activity, acting on paired donors, with incorporation or reduction of molecular oxygen"/>
    <property type="evidence" value="ECO:0007669"/>
    <property type="project" value="InterPro"/>
</dbReference>
<evidence type="ECO:0000256" key="5">
    <source>
        <dbReference type="ARBA" id="ARBA00023002"/>
    </source>
</evidence>
<dbReference type="InterPro" id="IPR002401">
    <property type="entry name" value="Cyt_P450_E_grp-I"/>
</dbReference>